<dbReference type="AlphaFoldDB" id="A0A0B4HP77"/>
<accession>A0A0B4HP77</accession>
<proteinExistence type="predicted"/>
<comment type="caution">
    <text evidence="2">The sequence shown here is derived from an EMBL/GenBank/DDBJ whole genome shotgun (WGS) entry which is preliminary data.</text>
</comment>
<gene>
    <name evidence="2" type="ORF">MGU_11386</name>
</gene>
<evidence type="ECO:0000313" key="2">
    <source>
        <dbReference type="EMBL" id="KID81234.1"/>
    </source>
</evidence>
<sequence>MAPKLSTTELLSLDSAGLQRKLDTGLLTSVELVQACLAQIDKHDQRGTKLNAMISIVPNHILMERSAQLDRERTEGRARSLFHGVPINDTSQSRSFHKLPW</sequence>
<name>A0A0B4HP77_METGA</name>
<dbReference type="SUPFAM" id="SSF75304">
    <property type="entry name" value="Amidase signature (AS) enzymes"/>
    <property type="match status" value="1"/>
</dbReference>
<reference evidence="2 3" key="1">
    <citation type="journal article" date="2014" name="Proc. Natl. Acad. Sci. U.S.A.">
        <title>Trajectory and genomic determinants of fungal-pathogen speciation and host adaptation.</title>
        <authorList>
            <person name="Hu X."/>
            <person name="Xiao G."/>
            <person name="Zheng P."/>
            <person name="Shang Y."/>
            <person name="Su Y."/>
            <person name="Zhang X."/>
            <person name="Liu X."/>
            <person name="Zhan S."/>
            <person name="St Leger R.J."/>
            <person name="Wang C."/>
        </authorList>
    </citation>
    <scope>NUCLEOTIDE SEQUENCE [LARGE SCALE GENOMIC DNA]</scope>
    <source>
        <strain evidence="2 3">ARSEF 977</strain>
    </source>
</reference>
<evidence type="ECO:0000313" key="3">
    <source>
        <dbReference type="Proteomes" id="UP000031192"/>
    </source>
</evidence>
<dbReference type="Proteomes" id="UP000031192">
    <property type="component" value="Unassembled WGS sequence"/>
</dbReference>
<protein>
    <submittedName>
        <fullName evidence="2">Amidase signature domain protein</fullName>
    </submittedName>
</protein>
<dbReference type="EMBL" id="AZNH01000174">
    <property type="protein sequence ID" value="KID81234.1"/>
    <property type="molecule type" value="Genomic_DNA"/>
</dbReference>
<dbReference type="InterPro" id="IPR036928">
    <property type="entry name" value="AS_sf"/>
</dbReference>
<keyword evidence="3" id="KW-1185">Reference proteome</keyword>
<feature type="region of interest" description="Disordered" evidence="1">
    <location>
        <begin position="80"/>
        <end position="101"/>
    </location>
</feature>
<organism evidence="2 3">
    <name type="scientific">Metarhizium guizhouense (strain ARSEF 977)</name>
    <dbReference type="NCBI Taxonomy" id="1276136"/>
    <lineage>
        <taxon>Eukaryota</taxon>
        <taxon>Fungi</taxon>
        <taxon>Dikarya</taxon>
        <taxon>Ascomycota</taxon>
        <taxon>Pezizomycotina</taxon>
        <taxon>Sordariomycetes</taxon>
        <taxon>Hypocreomycetidae</taxon>
        <taxon>Hypocreales</taxon>
        <taxon>Clavicipitaceae</taxon>
        <taxon>Metarhizium</taxon>
    </lineage>
</organism>
<dbReference type="HOGENOM" id="CLU_2292328_0_0_1"/>
<dbReference type="Gene3D" id="3.90.1300.10">
    <property type="entry name" value="Amidase signature (AS) domain"/>
    <property type="match status" value="1"/>
</dbReference>
<evidence type="ECO:0000256" key="1">
    <source>
        <dbReference type="SAM" id="MobiDB-lite"/>
    </source>
</evidence>